<keyword evidence="6" id="KW-1185">Reference proteome</keyword>
<dbReference type="AlphaFoldDB" id="A0A1G7C343"/>
<evidence type="ECO:0000256" key="3">
    <source>
        <dbReference type="SAM" id="MobiDB-lite"/>
    </source>
</evidence>
<sequence>MSDTHDSDRQAEPDSVDIREMTIDDLAAVFHLGEQLFTSDFSPSMYRTWDEYEITTLFNSDNELCLVAELGGKVVGFALGTTVEKQHSAWKYGYLVWIGIQPGLQKCGAGHKLFAEIRQRMVEQGVRMIVIDTDADNKGGIRFFKKQGFGNIREHVYMTLNLSVQGKKRKKKHKKKDKSARPDTADQPMTPPADTVSPQPD</sequence>
<dbReference type="STRING" id="57664.SAMN05661003_10833"/>
<dbReference type="Proteomes" id="UP000243205">
    <property type="component" value="Unassembled WGS sequence"/>
</dbReference>
<dbReference type="RefSeq" id="WP_092078343.1">
    <property type="nucleotide sequence ID" value="NZ_CALFZY010000008.1"/>
</dbReference>
<dbReference type="PANTHER" id="PTHR43877">
    <property type="entry name" value="AMINOALKYLPHOSPHONATE N-ACETYLTRANSFERASE-RELATED-RELATED"/>
    <property type="match status" value="1"/>
</dbReference>
<dbReference type="Pfam" id="PF00583">
    <property type="entry name" value="Acetyltransf_1"/>
    <property type="match status" value="1"/>
</dbReference>
<dbReference type="CDD" id="cd04301">
    <property type="entry name" value="NAT_SF"/>
    <property type="match status" value="1"/>
</dbReference>
<dbReference type="SUPFAM" id="SSF55729">
    <property type="entry name" value="Acyl-CoA N-acyltransferases (Nat)"/>
    <property type="match status" value="1"/>
</dbReference>
<evidence type="ECO:0000313" key="5">
    <source>
        <dbReference type="EMBL" id="SDE33076.1"/>
    </source>
</evidence>
<evidence type="ECO:0000259" key="4">
    <source>
        <dbReference type="PROSITE" id="PS51186"/>
    </source>
</evidence>
<dbReference type="InterPro" id="IPR016181">
    <property type="entry name" value="Acyl_CoA_acyltransferase"/>
</dbReference>
<keyword evidence="5" id="KW-0689">Ribosomal protein</keyword>
<evidence type="ECO:0000256" key="1">
    <source>
        <dbReference type="ARBA" id="ARBA00022679"/>
    </source>
</evidence>
<dbReference type="EMBL" id="FNAQ01000008">
    <property type="protein sequence ID" value="SDE33076.1"/>
    <property type="molecule type" value="Genomic_DNA"/>
</dbReference>
<keyword evidence="2" id="KW-0012">Acyltransferase</keyword>
<reference evidence="6" key="1">
    <citation type="submission" date="2016-10" db="EMBL/GenBank/DDBJ databases">
        <authorList>
            <person name="Varghese N."/>
            <person name="Submissions S."/>
        </authorList>
    </citation>
    <scope>NUCLEOTIDE SEQUENCE [LARGE SCALE GENOMIC DNA]</scope>
    <source>
        <strain evidence="6">DSM 8987</strain>
    </source>
</reference>
<dbReference type="GO" id="GO:0016747">
    <property type="term" value="F:acyltransferase activity, transferring groups other than amino-acyl groups"/>
    <property type="evidence" value="ECO:0007669"/>
    <property type="project" value="InterPro"/>
</dbReference>
<dbReference type="Gene3D" id="3.40.630.30">
    <property type="match status" value="1"/>
</dbReference>
<dbReference type="GO" id="GO:0005840">
    <property type="term" value="C:ribosome"/>
    <property type="evidence" value="ECO:0007669"/>
    <property type="project" value="UniProtKB-KW"/>
</dbReference>
<dbReference type="InterPro" id="IPR000182">
    <property type="entry name" value="GNAT_dom"/>
</dbReference>
<evidence type="ECO:0000313" key="6">
    <source>
        <dbReference type="Proteomes" id="UP000243205"/>
    </source>
</evidence>
<name>A0A1G7C343_9BACT</name>
<protein>
    <submittedName>
        <fullName evidence="5">Ribosomal protein S18 acetylase RimI</fullName>
    </submittedName>
</protein>
<keyword evidence="1" id="KW-0808">Transferase</keyword>
<feature type="compositionally biased region" description="Basic residues" evidence="3">
    <location>
        <begin position="166"/>
        <end position="178"/>
    </location>
</feature>
<gene>
    <name evidence="5" type="ORF">SAMN05661003_10833</name>
</gene>
<feature type="domain" description="N-acetyltransferase" evidence="4">
    <location>
        <begin position="16"/>
        <end position="163"/>
    </location>
</feature>
<dbReference type="OrthoDB" id="5506158at2"/>
<feature type="region of interest" description="Disordered" evidence="3">
    <location>
        <begin position="164"/>
        <end position="201"/>
    </location>
</feature>
<dbReference type="InterPro" id="IPR050832">
    <property type="entry name" value="Bact_Acetyltransf"/>
</dbReference>
<keyword evidence="5" id="KW-0687">Ribonucleoprotein</keyword>
<organism evidence="5 6">
    <name type="scientific">Desulfuromonas thiophila</name>
    <dbReference type="NCBI Taxonomy" id="57664"/>
    <lineage>
        <taxon>Bacteria</taxon>
        <taxon>Pseudomonadati</taxon>
        <taxon>Thermodesulfobacteriota</taxon>
        <taxon>Desulfuromonadia</taxon>
        <taxon>Desulfuromonadales</taxon>
        <taxon>Desulfuromonadaceae</taxon>
        <taxon>Desulfuromonas</taxon>
    </lineage>
</organism>
<evidence type="ECO:0000256" key="2">
    <source>
        <dbReference type="ARBA" id="ARBA00023315"/>
    </source>
</evidence>
<accession>A0A1G7C343</accession>
<dbReference type="PROSITE" id="PS51186">
    <property type="entry name" value="GNAT"/>
    <property type="match status" value="1"/>
</dbReference>
<proteinExistence type="predicted"/>